<evidence type="ECO:0000256" key="9">
    <source>
        <dbReference type="ARBA" id="ARBA00023004"/>
    </source>
</evidence>
<comment type="caution">
    <text evidence="14">The sequence shown here is derived from an EMBL/GenBank/DDBJ whole genome shotgun (WGS) entry which is preliminary data.</text>
</comment>
<evidence type="ECO:0000256" key="7">
    <source>
        <dbReference type="ARBA" id="ARBA00022989"/>
    </source>
</evidence>
<feature type="binding site" description="axial binding residue" evidence="12">
    <location>
        <position position="502"/>
    </location>
    <ligand>
        <name>heme</name>
        <dbReference type="ChEBI" id="CHEBI:30413"/>
    </ligand>
    <ligandPart>
        <name>Fe</name>
        <dbReference type="ChEBI" id="CHEBI:18248"/>
    </ligandPart>
</feature>
<dbReference type="GO" id="GO:0016705">
    <property type="term" value="F:oxidoreductase activity, acting on paired donors, with incorporation or reduction of molecular oxygen"/>
    <property type="evidence" value="ECO:0007669"/>
    <property type="project" value="InterPro"/>
</dbReference>
<organism evidence="14 15">
    <name type="scientific">Camellia sinensis</name>
    <name type="common">Tea plant</name>
    <name type="synonym">Thea sinensis</name>
    <dbReference type="NCBI Taxonomy" id="4442"/>
    <lineage>
        <taxon>Eukaryota</taxon>
        <taxon>Viridiplantae</taxon>
        <taxon>Streptophyta</taxon>
        <taxon>Embryophyta</taxon>
        <taxon>Tracheophyta</taxon>
        <taxon>Spermatophyta</taxon>
        <taxon>Magnoliopsida</taxon>
        <taxon>eudicotyledons</taxon>
        <taxon>Gunneridae</taxon>
        <taxon>Pentapetalae</taxon>
        <taxon>asterids</taxon>
        <taxon>Ericales</taxon>
        <taxon>Theaceae</taxon>
        <taxon>Camellia</taxon>
    </lineage>
</organism>
<evidence type="ECO:0000313" key="14">
    <source>
        <dbReference type="EMBL" id="KAF5958804.1"/>
    </source>
</evidence>
<evidence type="ECO:0000256" key="3">
    <source>
        <dbReference type="ARBA" id="ARBA00010617"/>
    </source>
</evidence>
<name>A0A7J7I2Z6_CAMSI</name>
<dbReference type="GO" id="GO:0005506">
    <property type="term" value="F:iron ion binding"/>
    <property type="evidence" value="ECO:0007669"/>
    <property type="project" value="InterPro"/>
</dbReference>
<evidence type="ECO:0000256" key="2">
    <source>
        <dbReference type="ARBA" id="ARBA00004370"/>
    </source>
</evidence>
<evidence type="ECO:0000256" key="8">
    <source>
        <dbReference type="ARBA" id="ARBA00023002"/>
    </source>
</evidence>
<keyword evidence="6 12" id="KW-0479">Metal-binding</keyword>
<dbReference type="SUPFAM" id="SSF48264">
    <property type="entry name" value="Cytochrome P450"/>
    <property type="match status" value="1"/>
</dbReference>
<dbReference type="AlphaFoldDB" id="A0A7J7I2Z6"/>
<keyword evidence="7 13" id="KW-1133">Transmembrane helix</keyword>
<dbReference type="EMBL" id="JACBKZ010000002">
    <property type="protein sequence ID" value="KAF5958804.1"/>
    <property type="molecule type" value="Genomic_DNA"/>
</dbReference>
<evidence type="ECO:0000256" key="1">
    <source>
        <dbReference type="ARBA" id="ARBA00001971"/>
    </source>
</evidence>
<proteinExistence type="inferred from homology"/>
<feature type="transmembrane region" description="Helical" evidence="13">
    <location>
        <begin position="71"/>
        <end position="89"/>
    </location>
</feature>
<keyword evidence="11 13" id="KW-0472">Membrane</keyword>
<keyword evidence="9 12" id="KW-0408">Iron</keyword>
<gene>
    <name evidence="14" type="ORF">HYC85_006029</name>
</gene>
<evidence type="ECO:0000256" key="5">
    <source>
        <dbReference type="ARBA" id="ARBA00022692"/>
    </source>
</evidence>
<dbReference type="PRINTS" id="PR00385">
    <property type="entry name" value="P450"/>
</dbReference>
<keyword evidence="8" id="KW-0560">Oxidoreductase</keyword>
<dbReference type="FunFam" id="1.10.630.10:FF:000023">
    <property type="entry name" value="Cytochrome P450 family protein"/>
    <property type="match status" value="1"/>
</dbReference>
<dbReference type="PANTHER" id="PTHR47947">
    <property type="entry name" value="CYTOCHROME P450 82C3-RELATED"/>
    <property type="match status" value="1"/>
</dbReference>
<dbReference type="InterPro" id="IPR001128">
    <property type="entry name" value="Cyt_P450"/>
</dbReference>
<keyword evidence="4 12" id="KW-0349">Heme</keyword>
<dbReference type="CDD" id="cd20653">
    <property type="entry name" value="CYP81"/>
    <property type="match status" value="1"/>
</dbReference>
<evidence type="ECO:0008006" key="16">
    <source>
        <dbReference type="Google" id="ProtNLM"/>
    </source>
</evidence>
<evidence type="ECO:0000256" key="11">
    <source>
        <dbReference type="ARBA" id="ARBA00023136"/>
    </source>
</evidence>
<protein>
    <recommendedName>
        <fullName evidence="16">Cytochrome P450</fullName>
    </recommendedName>
</protein>
<dbReference type="InterPro" id="IPR050651">
    <property type="entry name" value="Plant_Cytochrome_P450_Monoox"/>
</dbReference>
<dbReference type="PANTHER" id="PTHR47947:SF26">
    <property type="entry name" value="CYTOCHROME P450"/>
    <property type="match status" value="1"/>
</dbReference>
<dbReference type="GO" id="GO:0020037">
    <property type="term" value="F:heme binding"/>
    <property type="evidence" value="ECO:0007669"/>
    <property type="project" value="InterPro"/>
</dbReference>
<evidence type="ECO:0000256" key="4">
    <source>
        <dbReference type="ARBA" id="ARBA00022617"/>
    </source>
</evidence>
<evidence type="ECO:0000256" key="12">
    <source>
        <dbReference type="PIRSR" id="PIRSR602401-1"/>
    </source>
</evidence>
<accession>A0A7J7I2Z6</accession>
<dbReference type="Proteomes" id="UP000593564">
    <property type="component" value="Unassembled WGS sequence"/>
</dbReference>
<evidence type="ECO:0000256" key="6">
    <source>
        <dbReference type="ARBA" id="ARBA00022723"/>
    </source>
</evidence>
<keyword evidence="5 13" id="KW-0812">Transmembrane</keyword>
<dbReference type="GO" id="GO:0004497">
    <property type="term" value="F:monooxygenase activity"/>
    <property type="evidence" value="ECO:0007669"/>
    <property type="project" value="UniProtKB-KW"/>
</dbReference>
<dbReference type="InterPro" id="IPR036396">
    <property type="entry name" value="Cyt_P450_sf"/>
</dbReference>
<evidence type="ECO:0000256" key="10">
    <source>
        <dbReference type="ARBA" id="ARBA00023033"/>
    </source>
</evidence>
<feature type="non-terminal residue" evidence="14">
    <location>
        <position position="1"/>
    </location>
</feature>
<keyword evidence="15" id="KW-1185">Reference proteome</keyword>
<dbReference type="Gene3D" id="1.10.630.10">
    <property type="entry name" value="Cytochrome P450"/>
    <property type="match status" value="1"/>
</dbReference>
<dbReference type="Pfam" id="PF00067">
    <property type="entry name" value="p450"/>
    <property type="match status" value="1"/>
</dbReference>
<comment type="subcellular location">
    <subcellularLocation>
        <location evidence="2">Membrane</location>
    </subcellularLocation>
</comment>
<dbReference type="GO" id="GO:0016020">
    <property type="term" value="C:membrane"/>
    <property type="evidence" value="ECO:0007669"/>
    <property type="project" value="UniProtKB-SubCell"/>
</dbReference>
<dbReference type="InterPro" id="IPR002401">
    <property type="entry name" value="Cyt_P450_E_grp-I"/>
</dbReference>
<reference evidence="15" key="1">
    <citation type="journal article" date="2020" name="Nat. Commun.">
        <title>Genome assembly of wild tea tree DASZ reveals pedigree and selection history of tea varieties.</title>
        <authorList>
            <person name="Zhang W."/>
            <person name="Zhang Y."/>
            <person name="Qiu H."/>
            <person name="Guo Y."/>
            <person name="Wan H."/>
            <person name="Zhang X."/>
            <person name="Scossa F."/>
            <person name="Alseekh S."/>
            <person name="Zhang Q."/>
            <person name="Wang P."/>
            <person name="Xu L."/>
            <person name="Schmidt M.H."/>
            <person name="Jia X."/>
            <person name="Li D."/>
            <person name="Zhu A."/>
            <person name="Guo F."/>
            <person name="Chen W."/>
            <person name="Ni D."/>
            <person name="Usadel B."/>
            <person name="Fernie A.R."/>
            <person name="Wen W."/>
        </authorList>
    </citation>
    <scope>NUCLEOTIDE SEQUENCE [LARGE SCALE GENOMIC DNA]</scope>
    <source>
        <strain evidence="15">cv. G240</strain>
    </source>
</reference>
<dbReference type="PRINTS" id="PR00463">
    <property type="entry name" value="EP450I"/>
</dbReference>
<evidence type="ECO:0000313" key="15">
    <source>
        <dbReference type="Proteomes" id="UP000593564"/>
    </source>
</evidence>
<keyword evidence="10" id="KW-0503">Monooxygenase</keyword>
<sequence length="571" mass="65612">DRIGLYWLVSAHISDSHRYVPGLGRYGCEFYSHRYTGEYLNQRYGFPVRIGRYDHLVQKSTPKYTFMEASLLYYVSLSLLLLFVAFKSFSQSRPQCRRNLPPSPPALPVIGHLHLLKPPLHRTLDRLSQNLGSVFSLRFGSRLVVVVSSPSAVEECFIKNDVVLANRPQLISGKHIGYNYTSMVTSPYGDHWRNLRRLMSLEILSTTRLNAFSSIRMDEIKLLLRNLYRNSSTDFAKVELKSKFSEMSFNIIMRMIAGKRYYGEELENYEEAKEFRDLLSETLKYGGASNPNDFVPVLRWIDYGNFEKNLKRIHKRMDAFLQGLIDEHRGDKSRNSMIDHLLSFQESQPEYYTDEIIRGLILVIILAGTDTSAVTMEWVMSLLMNHPKVLKKARVELDTHVGQDRLVDESDLSNLHYLQDIISETFRLFPPAPLLVPHMSSEDCTIGGFEVLRDTILLVKAWAIHRNPQVWDNPTSFKPERFKGEEVEGHKLMPFGMGRRACPRVGLAQRVVSLGLGSLIQCFEWKRVSEKIIDLTEGKGLTMPKLEPLEAMCKPRNIMNKVLSVVANDVK</sequence>
<comment type="cofactor">
    <cofactor evidence="1 12">
        <name>heme</name>
        <dbReference type="ChEBI" id="CHEBI:30413"/>
    </cofactor>
</comment>
<comment type="similarity">
    <text evidence="3">Belongs to the cytochrome P450 family.</text>
</comment>
<evidence type="ECO:0000256" key="13">
    <source>
        <dbReference type="SAM" id="Phobius"/>
    </source>
</evidence>
<reference evidence="14 15" key="2">
    <citation type="submission" date="2020-07" db="EMBL/GenBank/DDBJ databases">
        <title>Genome assembly of wild tea tree DASZ reveals pedigree and selection history of tea varieties.</title>
        <authorList>
            <person name="Zhang W."/>
        </authorList>
    </citation>
    <scope>NUCLEOTIDE SEQUENCE [LARGE SCALE GENOMIC DNA]</scope>
    <source>
        <strain evidence="15">cv. G240</strain>
        <tissue evidence="14">Leaf</tissue>
    </source>
</reference>